<organism evidence="2 3">
    <name type="scientific">Epilithonimonas ginsengisoli</name>
    <dbReference type="NCBI Taxonomy" id="1245592"/>
    <lineage>
        <taxon>Bacteria</taxon>
        <taxon>Pseudomonadati</taxon>
        <taxon>Bacteroidota</taxon>
        <taxon>Flavobacteriia</taxon>
        <taxon>Flavobacteriales</taxon>
        <taxon>Weeksellaceae</taxon>
        <taxon>Chryseobacterium group</taxon>
        <taxon>Epilithonimonas</taxon>
    </lineage>
</organism>
<name>A0ABU4JH57_9FLAO</name>
<sequence length="205" mass="23652">MKASVYIFILLSVLLVADCVAYYHYQISLAGYYSDILLFWLWFLMSLVVIVVFWKKILAKVFLGLMIVALILSIIPMGLPFYTFILSMTSAGLRIDKDLNEKYRGQIVGYGVMVYPWLEVIEKHGLLEKKILECTEMQLEAFRKDKIDVKFETQLNPELKISEAKDLLLRSETDTTIAITIFYGGPNKTITFDLRNNRLISISEK</sequence>
<reference evidence="2 3" key="1">
    <citation type="submission" date="2023-11" db="EMBL/GenBank/DDBJ databases">
        <title>First isolation, identification, and characterization of non-pathogenic Epilithonimonas ginsengisoli isolated from diseased farmed rainbow trout (Oncorhynchus mykiss) in Chile.</title>
        <authorList>
            <person name="Miranda C.D."/>
            <person name="Irgang R."/>
            <person name="Concha C."/>
            <person name="Rojas R."/>
            <person name="Avendano R."/>
        </authorList>
    </citation>
    <scope>NUCLEOTIDE SEQUENCE [LARGE SCALE GENOMIC DNA]</scope>
    <source>
        <strain evidence="2 3">FP99</strain>
    </source>
</reference>
<gene>
    <name evidence="2" type="ORF">NG800_008010</name>
</gene>
<dbReference type="EMBL" id="JAMXLT020000011">
    <property type="protein sequence ID" value="MDW8548851.1"/>
    <property type="molecule type" value="Genomic_DNA"/>
</dbReference>
<dbReference type="Proteomes" id="UP001204439">
    <property type="component" value="Unassembled WGS sequence"/>
</dbReference>
<keyword evidence="1" id="KW-1133">Transmembrane helix</keyword>
<keyword evidence="1" id="KW-0812">Transmembrane</keyword>
<protein>
    <submittedName>
        <fullName evidence="2">Uncharacterized protein</fullName>
    </submittedName>
</protein>
<keyword evidence="1" id="KW-0472">Membrane</keyword>
<proteinExistence type="predicted"/>
<evidence type="ECO:0000256" key="1">
    <source>
        <dbReference type="SAM" id="Phobius"/>
    </source>
</evidence>
<dbReference type="RefSeq" id="WP_063968407.1">
    <property type="nucleotide sequence ID" value="NZ_JAMXLT020000011.1"/>
</dbReference>
<evidence type="ECO:0000313" key="2">
    <source>
        <dbReference type="EMBL" id="MDW8548851.1"/>
    </source>
</evidence>
<feature type="transmembrane region" description="Helical" evidence="1">
    <location>
        <begin position="61"/>
        <end position="85"/>
    </location>
</feature>
<feature type="transmembrane region" description="Helical" evidence="1">
    <location>
        <begin position="5"/>
        <end position="25"/>
    </location>
</feature>
<keyword evidence="3" id="KW-1185">Reference proteome</keyword>
<evidence type="ECO:0000313" key="3">
    <source>
        <dbReference type="Proteomes" id="UP001204439"/>
    </source>
</evidence>
<feature type="transmembrane region" description="Helical" evidence="1">
    <location>
        <begin position="37"/>
        <end position="54"/>
    </location>
</feature>
<accession>A0ABU4JH57</accession>
<comment type="caution">
    <text evidence="2">The sequence shown here is derived from an EMBL/GenBank/DDBJ whole genome shotgun (WGS) entry which is preliminary data.</text>
</comment>